<accession>A0A5B7GEW6</accession>
<feature type="region of interest" description="Disordered" evidence="1">
    <location>
        <begin position="63"/>
        <end position="87"/>
    </location>
</feature>
<keyword evidence="3" id="KW-1185">Reference proteome</keyword>
<name>A0A5B7GEW6_PORTR</name>
<evidence type="ECO:0000313" key="2">
    <source>
        <dbReference type="EMBL" id="MPC58531.1"/>
    </source>
</evidence>
<feature type="compositionally biased region" description="Polar residues" evidence="1">
    <location>
        <begin position="72"/>
        <end position="87"/>
    </location>
</feature>
<sequence length="117" mass="13006">MEVWLLPDGQQQDYEGMAADAHTLFTTKSVDSFWVQRKKKQIRRNIKNLPPPHPQPALALLRPDQQHRSAPGSPTLTLHQRGTTNTNMGSKTAVMILALSLLVSVVLAQPLLEEGEC</sequence>
<gene>
    <name evidence="2" type="ORF">E2C01_052537</name>
</gene>
<dbReference type="EMBL" id="VSRR010015768">
    <property type="protein sequence ID" value="MPC58531.1"/>
    <property type="molecule type" value="Genomic_DNA"/>
</dbReference>
<comment type="caution">
    <text evidence="2">The sequence shown here is derived from an EMBL/GenBank/DDBJ whole genome shotgun (WGS) entry which is preliminary data.</text>
</comment>
<dbReference type="Proteomes" id="UP000324222">
    <property type="component" value="Unassembled WGS sequence"/>
</dbReference>
<evidence type="ECO:0000313" key="3">
    <source>
        <dbReference type="Proteomes" id="UP000324222"/>
    </source>
</evidence>
<protein>
    <submittedName>
        <fullName evidence="2">Uncharacterized protein</fullName>
    </submittedName>
</protein>
<reference evidence="2 3" key="1">
    <citation type="submission" date="2019-05" db="EMBL/GenBank/DDBJ databases">
        <title>Another draft genome of Portunus trituberculatus and its Hox gene families provides insights of decapod evolution.</title>
        <authorList>
            <person name="Jeong J.-H."/>
            <person name="Song I."/>
            <person name="Kim S."/>
            <person name="Choi T."/>
            <person name="Kim D."/>
            <person name="Ryu S."/>
            <person name="Kim W."/>
        </authorList>
    </citation>
    <scope>NUCLEOTIDE SEQUENCE [LARGE SCALE GENOMIC DNA]</scope>
    <source>
        <tissue evidence="2">Muscle</tissue>
    </source>
</reference>
<evidence type="ECO:0000256" key="1">
    <source>
        <dbReference type="SAM" id="MobiDB-lite"/>
    </source>
</evidence>
<dbReference type="AlphaFoldDB" id="A0A5B7GEW6"/>
<organism evidence="2 3">
    <name type="scientific">Portunus trituberculatus</name>
    <name type="common">Swimming crab</name>
    <name type="synonym">Neptunus trituberculatus</name>
    <dbReference type="NCBI Taxonomy" id="210409"/>
    <lineage>
        <taxon>Eukaryota</taxon>
        <taxon>Metazoa</taxon>
        <taxon>Ecdysozoa</taxon>
        <taxon>Arthropoda</taxon>
        <taxon>Crustacea</taxon>
        <taxon>Multicrustacea</taxon>
        <taxon>Malacostraca</taxon>
        <taxon>Eumalacostraca</taxon>
        <taxon>Eucarida</taxon>
        <taxon>Decapoda</taxon>
        <taxon>Pleocyemata</taxon>
        <taxon>Brachyura</taxon>
        <taxon>Eubrachyura</taxon>
        <taxon>Portunoidea</taxon>
        <taxon>Portunidae</taxon>
        <taxon>Portuninae</taxon>
        <taxon>Portunus</taxon>
    </lineage>
</organism>
<proteinExistence type="predicted"/>